<organism evidence="2">
    <name type="scientific">hydrocarbon metagenome</name>
    <dbReference type="NCBI Taxonomy" id="938273"/>
    <lineage>
        <taxon>unclassified sequences</taxon>
        <taxon>metagenomes</taxon>
        <taxon>ecological metagenomes</taxon>
    </lineage>
</organism>
<sequence length="266" mass="29176">MTIFKYEMKQLKGSIVIWSAALAVCIFFMLPVYIEMLSNAGAMAAPGEFTGNSFFDVIGTNIEILSTPIGAYSFLTVFVLMASAINGMNLGLGIITKEYMYGTTDFLFTRPHRRSKIFVSKLLAAASAVFIIGIAYFIASWAGMVRGTEGNFDILPFALIAVSIIFMQLLFLTLGMLVGVVFPHIRTPIAIAVGVAFATYLLGGFSRKMGILLVGYFSPYIYFDGTRIILNNGYSSGYMIMFVALLLIFTITGHQVFCKKDVMLTS</sequence>
<protein>
    <submittedName>
        <fullName evidence="2">Putative abc transporter, permease protein</fullName>
    </submittedName>
</protein>
<keyword evidence="1" id="KW-1133">Transmembrane helix</keyword>
<dbReference type="GO" id="GO:0005886">
    <property type="term" value="C:plasma membrane"/>
    <property type="evidence" value="ECO:0007669"/>
    <property type="project" value="UniProtKB-SubCell"/>
</dbReference>
<name>A0A0W8E630_9ZZZZ</name>
<feature type="transmembrane region" description="Helical" evidence="1">
    <location>
        <begin position="154"/>
        <end position="182"/>
    </location>
</feature>
<proteinExistence type="predicted"/>
<gene>
    <name evidence="2" type="ORF">ASZ90_018466</name>
</gene>
<evidence type="ECO:0000313" key="2">
    <source>
        <dbReference type="EMBL" id="KUG04104.1"/>
    </source>
</evidence>
<dbReference type="PANTHER" id="PTHR37305">
    <property type="entry name" value="INTEGRAL MEMBRANE PROTEIN-RELATED"/>
    <property type="match status" value="1"/>
</dbReference>
<dbReference type="EMBL" id="LNQE01001858">
    <property type="protein sequence ID" value="KUG04104.1"/>
    <property type="molecule type" value="Genomic_DNA"/>
</dbReference>
<dbReference type="AlphaFoldDB" id="A0A0W8E630"/>
<reference evidence="2" key="1">
    <citation type="journal article" date="2015" name="Proc. Natl. Acad. Sci. U.S.A.">
        <title>Networks of energetic and metabolic interactions define dynamics in microbial communities.</title>
        <authorList>
            <person name="Embree M."/>
            <person name="Liu J.K."/>
            <person name="Al-Bassam M.M."/>
            <person name="Zengler K."/>
        </authorList>
    </citation>
    <scope>NUCLEOTIDE SEQUENCE</scope>
</reference>
<feature type="transmembrane region" description="Helical" evidence="1">
    <location>
        <begin position="189"/>
        <end position="217"/>
    </location>
</feature>
<evidence type="ECO:0000256" key="1">
    <source>
        <dbReference type="SAM" id="Phobius"/>
    </source>
</evidence>
<comment type="caution">
    <text evidence="2">The sequence shown here is derived from an EMBL/GenBank/DDBJ whole genome shotgun (WGS) entry which is preliminary data.</text>
</comment>
<keyword evidence="1" id="KW-0472">Membrane</keyword>
<accession>A0A0W8E630</accession>
<feature type="transmembrane region" description="Helical" evidence="1">
    <location>
        <begin position="15"/>
        <end position="34"/>
    </location>
</feature>
<feature type="transmembrane region" description="Helical" evidence="1">
    <location>
        <begin position="117"/>
        <end position="142"/>
    </location>
</feature>
<dbReference type="PANTHER" id="PTHR37305:SF1">
    <property type="entry name" value="MEMBRANE PROTEIN"/>
    <property type="match status" value="1"/>
</dbReference>
<dbReference type="Pfam" id="PF12679">
    <property type="entry name" value="ABC2_membrane_2"/>
    <property type="match status" value="1"/>
</dbReference>
<feature type="transmembrane region" description="Helical" evidence="1">
    <location>
        <begin position="71"/>
        <end position="96"/>
    </location>
</feature>
<dbReference type="GO" id="GO:0140359">
    <property type="term" value="F:ABC-type transporter activity"/>
    <property type="evidence" value="ECO:0007669"/>
    <property type="project" value="InterPro"/>
</dbReference>
<feature type="transmembrane region" description="Helical" evidence="1">
    <location>
        <begin position="237"/>
        <end position="257"/>
    </location>
</feature>
<keyword evidence="1" id="KW-0812">Transmembrane</keyword>